<evidence type="ECO:0000256" key="3">
    <source>
        <dbReference type="ARBA" id="ARBA00022801"/>
    </source>
</evidence>
<dbReference type="InParanoid" id="D2VUI0"/>
<dbReference type="PANTHER" id="PTHR12655:SF0">
    <property type="entry name" value="ACYL-COENZYME A THIOESTERASE 9, MITOCHONDRIAL"/>
    <property type="match status" value="1"/>
</dbReference>
<organism evidence="7">
    <name type="scientific">Naegleria gruberi</name>
    <name type="common">Amoeba</name>
    <dbReference type="NCBI Taxonomy" id="5762"/>
    <lineage>
        <taxon>Eukaryota</taxon>
        <taxon>Discoba</taxon>
        <taxon>Heterolobosea</taxon>
        <taxon>Tetramitia</taxon>
        <taxon>Eutetramitia</taxon>
        <taxon>Vahlkampfiidae</taxon>
        <taxon>Naegleria</taxon>
    </lineage>
</organism>
<keyword evidence="4" id="KW-0809">Transit peptide</keyword>
<dbReference type="InterPro" id="IPR029069">
    <property type="entry name" value="HotDog_dom_sf"/>
</dbReference>
<dbReference type="OrthoDB" id="331699at2759"/>
<dbReference type="PANTHER" id="PTHR12655">
    <property type="entry name" value="ACYL-COA THIOESTERASE"/>
    <property type="match status" value="1"/>
</dbReference>
<dbReference type="VEuPathDB" id="AmoebaDB:NAEGRDRAFT_81275"/>
<evidence type="ECO:0000256" key="4">
    <source>
        <dbReference type="ARBA" id="ARBA00022946"/>
    </source>
</evidence>
<dbReference type="GO" id="GO:0047617">
    <property type="term" value="F:fatty acyl-CoA hydrolase activity"/>
    <property type="evidence" value="ECO:0007669"/>
    <property type="project" value="TreeGrafter"/>
</dbReference>
<evidence type="ECO:0000313" key="6">
    <source>
        <dbReference type="EMBL" id="EFC39515.1"/>
    </source>
</evidence>
<dbReference type="Proteomes" id="UP000006671">
    <property type="component" value="Unassembled WGS sequence"/>
</dbReference>
<dbReference type="EMBL" id="GG738899">
    <property type="protein sequence ID" value="EFC39515.1"/>
    <property type="molecule type" value="Genomic_DNA"/>
</dbReference>
<dbReference type="InterPro" id="IPR033120">
    <property type="entry name" value="HOTDOG_ACOT"/>
</dbReference>
<dbReference type="KEGG" id="ngr:NAEGRDRAFT_81275"/>
<dbReference type="SUPFAM" id="SSF54637">
    <property type="entry name" value="Thioesterase/thiol ester dehydrase-isomerase"/>
    <property type="match status" value="2"/>
</dbReference>
<dbReference type="STRING" id="5762.D2VUI0"/>
<sequence>MKSFTSTLSRATRRIGSSSCSLLVVRFSASSKGCYHSNQLMRNQTQETEVQDAESLSVRVAKDIDYHLNKHRFERRYLSQQQEDHMNEMLNNGQPAEEKPFEIKSKSPKESEVVIKLPFSTDSKLRDIYMNAFNGMRIGRLLEDLDALAGEVAYKHSDGFDKRRPLTIVTAAIDRIELQKPIIPFFDLEIVGKVTCTGKSSMEIRIEVHSLKKDSPTSDSSLYSNTFTNNGLSEQRDLVMVAYFVMVALDKSSNKSTVVHSISPDTQEDKILFEIGKENQTRRKLMSDLSLMKKPPSDEERLLIHDIFLQKMKQPQITTDFDNSNPNCLTVHQLSLDGGEPQACMPMATTRQSNIKIMHPTNRNIHGKIFGGFLLKEAYELGFLTAYMFTKHKPVFLALNENSFLRPVEVGSVVEFTSQIVYAGEKSLEIRCEIWVLDPPTQKKMLCNIFHFAFNSPIVYKVVPDTYLEAILYLEGKRIHNKGKMMAEALHSKLASSY</sequence>
<gene>
    <name evidence="6" type="ORF">NAEGRDRAFT_81275</name>
</gene>
<reference evidence="6 7" key="1">
    <citation type="journal article" date="2010" name="Cell">
        <title>The genome of Naegleria gruberi illuminates early eukaryotic versatility.</title>
        <authorList>
            <person name="Fritz-Laylin L.K."/>
            <person name="Prochnik S.E."/>
            <person name="Ginger M.L."/>
            <person name="Dacks J.B."/>
            <person name="Carpenter M.L."/>
            <person name="Field M.C."/>
            <person name="Kuo A."/>
            <person name="Paredez A."/>
            <person name="Chapman J."/>
            <person name="Pham J."/>
            <person name="Shu S."/>
            <person name="Neupane R."/>
            <person name="Cipriano M."/>
            <person name="Mancuso J."/>
            <person name="Tu H."/>
            <person name="Salamov A."/>
            <person name="Lindquist E."/>
            <person name="Shapiro H."/>
            <person name="Lucas S."/>
            <person name="Grigoriev I.V."/>
            <person name="Cande W.Z."/>
            <person name="Fulton C."/>
            <person name="Rokhsar D.S."/>
            <person name="Dawson S.C."/>
        </authorList>
    </citation>
    <scope>NUCLEOTIDE SEQUENCE [LARGE SCALE GENOMIC DNA]</scope>
    <source>
        <strain evidence="6 7">NEG-M</strain>
    </source>
</reference>
<dbReference type="Pfam" id="PF03061">
    <property type="entry name" value="4HBT"/>
    <property type="match status" value="2"/>
</dbReference>
<dbReference type="CDD" id="cd03442">
    <property type="entry name" value="BFIT_BACH"/>
    <property type="match status" value="2"/>
</dbReference>
<evidence type="ECO:0000256" key="1">
    <source>
        <dbReference type="ARBA" id="ARBA00010458"/>
    </source>
</evidence>
<keyword evidence="3 6" id="KW-0378">Hydrolase</keyword>
<dbReference type="RefSeq" id="XP_002672259.1">
    <property type="nucleotide sequence ID" value="XM_002672213.1"/>
</dbReference>
<evidence type="ECO:0000256" key="2">
    <source>
        <dbReference type="ARBA" id="ARBA00022737"/>
    </source>
</evidence>
<dbReference type="InterPro" id="IPR006683">
    <property type="entry name" value="Thioestr_dom"/>
</dbReference>
<dbReference type="OMA" id="REMLWYI"/>
<dbReference type="eggNOG" id="KOG2763">
    <property type="taxonomic scope" value="Eukaryota"/>
</dbReference>
<keyword evidence="2" id="KW-0677">Repeat</keyword>
<dbReference type="GO" id="GO:0006637">
    <property type="term" value="P:acyl-CoA metabolic process"/>
    <property type="evidence" value="ECO:0007669"/>
    <property type="project" value="TreeGrafter"/>
</dbReference>
<proteinExistence type="inferred from homology"/>
<evidence type="ECO:0000259" key="5">
    <source>
        <dbReference type="PROSITE" id="PS51770"/>
    </source>
</evidence>
<dbReference type="AlphaFoldDB" id="D2VUI0"/>
<feature type="domain" description="HotDog ACOT-type" evidence="5">
    <location>
        <begin position="348"/>
        <end position="460"/>
    </location>
</feature>
<accession>D2VUI0</accession>
<dbReference type="GO" id="GO:0005739">
    <property type="term" value="C:mitochondrion"/>
    <property type="evidence" value="ECO:0007669"/>
    <property type="project" value="TreeGrafter"/>
</dbReference>
<feature type="domain" description="HotDog ACOT-type" evidence="5">
    <location>
        <begin position="115"/>
        <end position="252"/>
    </location>
</feature>
<protein>
    <submittedName>
        <fullName evidence="6">Acyl-CoA thioester hydrolase</fullName>
    </submittedName>
</protein>
<dbReference type="GeneID" id="8854111"/>
<evidence type="ECO:0000313" key="7">
    <source>
        <dbReference type="Proteomes" id="UP000006671"/>
    </source>
</evidence>
<name>D2VUI0_NAEGR</name>
<dbReference type="Gene3D" id="3.10.129.10">
    <property type="entry name" value="Hotdog Thioesterase"/>
    <property type="match status" value="2"/>
</dbReference>
<keyword evidence="7" id="KW-1185">Reference proteome</keyword>
<comment type="similarity">
    <text evidence="1">Belongs to the acyl coenzyme A hydrolase family.</text>
</comment>
<dbReference type="PROSITE" id="PS51770">
    <property type="entry name" value="HOTDOG_ACOT"/>
    <property type="match status" value="2"/>
</dbReference>